<keyword evidence="2" id="KW-1185">Reference proteome</keyword>
<evidence type="ECO:0000313" key="1">
    <source>
        <dbReference type="EMBL" id="STY31484.1"/>
    </source>
</evidence>
<dbReference type="EMBL" id="UGPB01000001">
    <property type="protein sequence ID" value="STY31484.1"/>
    <property type="molecule type" value="Genomic_DNA"/>
</dbReference>
<organism evidence="1 2">
    <name type="scientific">Legionella wadsworthii</name>
    <dbReference type="NCBI Taxonomy" id="28088"/>
    <lineage>
        <taxon>Bacteria</taxon>
        <taxon>Pseudomonadati</taxon>
        <taxon>Pseudomonadota</taxon>
        <taxon>Gammaproteobacteria</taxon>
        <taxon>Legionellales</taxon>
        <taxon>Legionellaceae</taxon>
        <taxon>Legionella</taxon>
    </lineage>
</organism>
<gene>
    <name evidence="1" type="ORF">NCTC11532_02919</name>
</gene>
<accession>A0A378LXV8</accession>
<protein>
    <submittedName>
        <fullName evidence="1">Uncharacterized protein</fullName>
    </submittedName>
</protein>
<dbReference type="AlphaFoldDB" id="A0A378LXV8"/>
<name>A0A378LXV8_9GAMM</name>
<sequence>MSKVECYQNVWDTIADIILSGFRFTPPHHKLLKCLIIFY</sequence>
<evidence type="ECO:0000313" key="2">
    <source>
        <dbReference type="Proteomes" id="UP000255297"/>
    </source>
</evidence>
<dbReference type="Proteomes" id="UP000255297">
    <property type="component" value="Unassembled WGS sequence"/>
</dbReference>
<reference evidence="1 2" key="1">
    <citation type="submission" date="2018-06" db="EMBL/GenBank/DDBJ databases">
        <authorList>
            <consortium name="Pathogen Informatics"/>
            <person name="Doyle S."/>
        </authorList>
    </citation>
    <scope>NUCLEOTIDE SEQUENCE [LARGE SCALE GENOMIC DNA]</scope>
    <source>
        <strain evidence="1 2">NCTC11532</strain>
    </source>
</reference>
<proteinExistence type="predicted"/>